<keyword evidence="4 5" id="KW-0472">Membrane</keyword>
<organism evidence="6 7">
    <name type="scientific">Mangrovibacterium marinum</name>
    <dbReference type="NCBI Taxonomy" id="1639118"/>
    <lineage>
        <taxon>Bacteria</taxon>
        <taxon>Pseudomonadati</taxon>
        <taxon>Bacteroidota</taxon>
        <taxon>Bacteroidia</taxon>
        <taxon>Marinilabiliales</taxon>
        <taxon>Prolixibacteraceae</taxon>
        <taxon>Mangrovibacterium</taxon>
    </lineage>
</organism>
<keyword evidence="7" id="KW-1185">Reference proteome</keyword>
<keyword evidence="5" id="KW-1003">Cell membrane</keyword>
<dbReference type="GO" id="GO:0005886">
    <property type="term" value="C:plasma membrane"/>
    <property type="evidence" value="ECO:0007669"/>
    <property type="project" value="UniProtKB-SubCell"/>
</dbReference>
<dbReference type="RefSeq" id="WP_107822117.1">
    <property type="nucleotide sequence ID" value="NZ_OY782574.1"/>
</dbReference>
<keyword evidence="2 5" id="KW-0812">Transmembrane</keyword>
<dbReference type="Proteomes" id="UP000243525">
    <property type="component" value="Unassembled WGS sequence"/>
</dbReference>
<evidence type="ECO:0000313" key="6">
    <source>
        <dbReference type="EMBL" id="PTN08724.1"/>
    </source>
</evidence>
<feature type="transmembrane region" description="Helical" evidence="5">
    <location>
        <begin position="50"/>
        <end position="67"/>
    </location>
</feature>
<comment type="caution">
    <text evidence="6">The sequence shown here is derived from an EMBL/GenBank/DDBJ whole genome shotgun (WGS) entry which is preliminary data.</text>
</comment>
<feature type="transmembrane region" description="Helical" evidence="5">
    <location>
        <begin position="73"/>
        <end position="90"/>
    </location>
</feature>
<evidence type="ECO:0000313" key="7">
    <source>
        <dbReference type="Proteomes" id="UP000243525"/>
    </source>
</evidence>
<evidence type="ECO:0000256" key="1">
    <source>
        <dbReference type="ARBA" id="ARBA00004141"/>
    </source>
</evidence>
<proteinExistence type="inferred from homology"/>
<keyword evidence="3 5" id="KW-1133">Transmembrane helix</keyword>
<dbReference type="InterPro" id="IPR051598">
    <property type="entry name" value="TSUP/Inactive_protease-like"/>
</dbReference>
<dbReference type="Pfam" id="PF01925">
    <property type="entry name" value="TauE"/>
    <property type="match status" value="1"/>
</dbReference>
<dbReference type="PANTHER" id="PTHR43701">
    <property type="entry name" value="MEMBRANE TRANSPORTER PROTEIN MJ0441-RELATED"/>
    <property type="match status" value="1"/>
</dbReference>
<protein>
    <recommendedName>
        <fullName evidence="5">Probable membrane transporter protein</fullName>
    </recommendedName>
</protein>
<comment type="subcellular location">
    <subcellularLocation>
        <location evidence="5">Cell membrane</location>
        <topology evidence="5">Multi-pass membrane protein</topology>
    </subcellularLocation>
    <subcellularLocation>
        <location evidence="1">Membrane</location>
        <topology evidence="1">Multi-pass membrane protein</topology>
    </subcellularLocation>
</comment>
<evidence type="ECO:0000256" key="4">
    <source>
        <dbReference type="ARBA" id="ARBA00023136"/>
    </source>
</evidence>
<comment type="similarity">
    <text evidence="5">Belongs to the 4-toluene sulfonate uptake permease (TSUP) (TC 2.A.102) family.</text>
</comment>
<dbReference type="OrthoDB" id="595460at2"/>
<dbReference type="EMBL" id="QAAD01000007">
    <property type="protein sequence ID" value="PTN08724.1"/>
    <property type="molecule type" value="Genomic_DNA"/>
</dbReference>
<gene>
    <name evidence="6" type="ORF">C8N47_10782</name>
</gene>
<sequence>MAAQQLIFLIILGLTAGLLGGTLGVGGGLIVVPALVFLFGFSQHDAQGTALAFMLPPVTFLATWNYWKNGNVHWRYALVLSVTFLLGAFIGSKLAIEIPDRILKKMFGFLLLFFALKMIFSK</sequence>
<feature type="transmembrane region" description="Helical" evidence="5">
    <location>
        <begin position="102"/>
        <end position="120"/>
    </location>
</feature>
<dbReference type="InterPro" id="IPR002781">
    <property type="entry name" value="TM_pro_TauE-like"/>
</dbReference>
<evidence type="ECO:0000256" key="2">
    <source>
        <dbReference type="ARBA" id="ARBA00022692"/>
    </source>
</evidence>
<accession>A0A2T5C210</accession>
<reference evidence="6 7" key="1">
    <citation type="submission" date="2018-04" db="EMBL/GenBank/DDBJ databases">
        <title>Genomic Encyclopedia of Archaeal and Bacterial Type Strains, Phase II (KMG-II): from individual species to whole genera.</title>
        <authorList>
            <person name="Goeker M."/>
        </authorList>
    </citation>
    <scope>NUCLEOTIDE SEQUENCE [LARGE SCALE GENOMIC DNA]</scope>
    <source>
        <strain evidence="6 7">DSM 28823</strain>
    </source>
</reference>
<feature type="transmembrane region" description="Helical" evidence="5">
    <location>
        <begin position="6"/>
        <end position="38"/>
    </location>
</feature>
<dbReference type="AlphaFoldDB" id="A0A2T5C210"/>
<dbReference type="PANTHER" id="PTHR43701:SF2">
    <property type="entry name" value="MEMBRANE TRANSPORTER PROTEIN YJNA-RELATED"/>
    <property type="match status" value="1"/>
</dbReference>
<evidence type="ECO:0000256" key="3">
    <source>
        <dbReference type="ARBA" id="ARBA00022989"/>
    </source>
</evidence>
<evidence type="ECO:0000256" key="5">
    <source>
        <dbReference type="RuleBase" id="RU363041"/>
    </source>
</evidence>
<name>A0A2T5C210_9BACT</name>